<dbReference type="EMBL" id="BGPR01016143">
    <property type="protein sequence ID" value="GBN71990.1"/>
    <property type="molecule type" value="Genomic_DNA"/>
</dbReference>
<evidence type="ECO:0000313" key="1">
    <source>
        <dbReference type="EMBL" id="GBN71990.1"/>
    </source>
</evidence>
<name>A0A4Y2R958_ARAVE</name>
<proteinExistence type="predicted"/>
<dbReference type="AlphaFoldDB" id="A0A4Y2R958"/>
<protein>
    <submittedName>
        <fullName evidence="1">Uncharacterized protein</fullName>
    </submittedName>
</protein>
<gene>
    <name evidence="1" type="ORF">AVEN_259444_1</name>
</gene>
<organism evidence="1 2">
    <name type="scientific">Araneus ventricosus</name>
    <name type="common">Orbweaver spider</name>
    <name type="synonym">Epeira ventricosa</name>
    <dbReference type="NCBI Taxonomy" id="182803"/>
    <lineage>
        <taxon>Eukaryota</taxon>
        <taxon>Metazoa</taxon>
        <taxon>Ecdysozoa</taxon>
        <taxon>Arthropoda</taxon>
        <taxon>Chelicerata</taxon>
        <taxon>Arachnida</taxon>
        <taxon>Araneae</taxon>
        <taxon>Araneomorphae</taxon>
        <taxon>Entelegynae</taxon>
        <taxon>Araneoidea</taxon>
        <taxon>Araneidae</taxon>
        <taxon>Araneus</taxon>
    </lineage>
</organism>
<accession>A0A4Y2R958</accession>
<reference evidence="1 2" key="1">
    <citation type="journal article" date="2019" name="Sci. Rep.">
        <title>Orb-weaving spider Araneus ventricosus genome elucidates the spidroin gene catalogue.</title>
        <authorList>
            <person name="Kono N."/>
            <person name="Nakamura H."/>
            <person name="Ohtoshi R."/>
            <person name="Moran D.A.P."/>
            <person name="Shinohara A."/>
            <person name="Yoshida Y."/>
            <person name="Fujiwara M."/>
            <person name="Mori M."/>
            <person name="Tomita M."/>
            <person name="Arakawa K."/>
        </authorList>
    </citation>
    <scope>NUCLEOTIDE SEQUENCE [LARGE SCALE GENOMIC DNA]</scope>
</reference>
<keyword evidence="2" id="KW-1185">Reference proteome</keyword>
<evidence type="ECO:0000313" key="2">
    <source>
        <dbReference type="Proteomes" id="UP000499080"/>
    </source>
</evidence>
<dbReference type="Proteomes" id="UP000499080">
    <property type="component" value="Unassembled WGS sequence"/>
</dbReference>
<sequence>MGLADRQNTAPCPRACNHYSCRTSWTDMGLTDRQNTAPYLCSCNHYSCRTSWMDMDSQIDRTSPHVHVPATITVAVLVGWTWDSQIDRTPPLSPYLMPLRQPNR</sequence>
<comment type="caution">
    <text evidence="1">The sequence shown here is derived from an EMBL/GenBank/DDBJ whole genome shotgun (WGS) entry which is preliminary data.</text>
</comment>